<accession>A0A9D4PC18</accession>
<organism evidence="1 2">
    <name type="scientific">Rhipicephalus sanguineus</name>
    <name type="common">Brown dog tick</name>
    <name type="synonym">Ixodes sanguineus</name>
    <dbReference type="NCBI Taxonomy" id="34632"/>
    <lineage>
        <taxon>Eukaryota</taxon>
        <taxon>Metazoa</taxon>
        <taxon>Ecdysozoa</taxon>
        <taxon>Arthropoda</taxon>
        <taxon>Chelicerata</taxon>
        <taxon>Arachnida</taxon>
        <taxon>Acari</taxon>
        <taxon>Parasitiformes</taxon>
        <taxon>Ixodida</taxon>
        <taxon>Ixodoidea</taxon>
        <taxon>Ixodidae</taxon>
        <taxon>Rhipicephalinae</taxon>
        <taxon>Rhipicephalus</taxon>
        <taxon>Rhipicephalus</taxon>
    </lineage>
</organism>
<reference evidence="1" key="2">
    <citation type="submission" date="2021-09" db="EMBL/GenBank/DDBJ databases">
        <authorList>
            <person name="Jia N."/>
            <person name="Wang J."/>
            <person name="Shi W."/>
            <person name="Du L."/>
            <person name="Sun Y."/>
            <person name="Zhan W."/>
            <person name="Jiang J."/>
            <person name="Wang Q."/>
            <person name="Zhang B."/>
            <person name="Ji P."/>
            <person name="Sakyi L.B."/>
            <person name="Cui X."/>
            <person name="Yuan T."/>
            <person name="Jiang B."/>
            <person name="Yang W."/>
            <person name="Lam T.T.-Y."/>
            <person name="Chang Q."/>
            <person name="Ding S."/>
            <person name="Wang X."/>
            <person name="Zhu J."/>
            <person name="Ruan X."/>
            <person name="Zhao L."/>
            <person name="Wei J."/>
            <person name="Que T."/>
            <person name="Du C."/>
            <person name="Cheng J."/>
            <person name="Dai P."/>
            <person name="Han X."/>
            <person name="Huang E."/>
            <person name="Gao Y."/>
            <person name="Liu J."/>
            <person name="Shao H."/>
            <person name="Ye R."/>
            <person name="Li L."/>
            <person name="Wei W."/>
            <person name="Wang X."/>
            <person name="Wang C."/>
            <person name="Huo Q."/>
            <person name="Li W."/>
            <person name="Guo W."/>
            <person name="Chen H."/>
            <person name="Chen S."/>
            <person name="Zhou L."/>
            <person name="Zhou L."/>
            <person name="Ni X."/>
            <person name="Tian J."/>
            <person name="Zhou Y."/>
            <person name="Sheng Y."/>
            <person name="Liu T."/>
            <person name="Pan Y."/>
            <person name="Xia L."/>
            <person name="Li J."/>
            <person name="Zhao F."/>
            <person name="Cao W."/>
        </authorList>
    </citation>
    <scope>NUCLEOTIDE SEQUENCE</scope>
    <source>
        <strain evidence="1">Rsan-2018</strain>
        <tissue evidence="1">Larvae</tissue>
    </source>
</reference>
<sequence>MAARETLRRRKRREEHELLVWCVARGESWTRLDAAASKTRPATKILTRDRERGVHWSIDSMNGPNGVNGLSGMPYTVGVNIFWDFTPIQEADLLRTIETYEYYLPQLRPALLARENHSPASIEKLFYREHFATARRTPAETNEFRKANNVTVRGRAVPTPILGLYEANFPECVTEAAYALNYGPLSALQSQCWPVALHGRDLVAIAHTRAPANEQAYLLPAISDPQGTAPLCSYSFRPERWQRKFNG</sequence>
<protein>
    <submittedName>
        <fullName evidence="1">Uncharacterized protein</fullName>
    </submittedName>
</protein>
<dbReference type="EMBL" id="JABSTV010001255">
    <property type="protein sequence ID" value="KAH7936095.1"/>
    <property type="molecule type" value="Genomic_DNA"/>
</dbReference>
<dbReference type="SUPFAM" id="SSF52540">
    <property type="entry name" value="P-loop containing nucleoside triphosphate hydrolases"/>
    <property type="match status" value="1"/>
</dbReference>
<dbReference type="Gene3D" id="3.40.50.300">
    <property type="entry name" value="P-loop containing nucleotide triphosphate hydrolases"/>
    <property type="match status" value="1"/>
</dbReference>
<reference evidence="1" key="1">
    <citation type="journal article" date="2020" name="Cell">
        <title>Large-Scale Comparative Analyses of Tick Genomes Elucidate Their Genetic Diversity and Vector Capacities.</title>
        <authorList>
            <consortium name="Tick Genome and Microbiome Consortium (TIGMIC)"/>
            <person name="Jia N."/>
            <person name="Wang J."/>
            <person name="Shi W."/>
            <person name="Du L."/>
            <person name="Sun Y."/>
            <person name="Zhan W."/>
            <person name="Jiang J.F."/>
            <person name="Wang Q."/>
            <person name="Zhang B."/>
            <person name="Ji P."/>
            <person name="Bell-Sakyi L."/>
            <person name="Cui X.M."/>
            <person name="Yuan T.T."/>
            <person name="Jiang B.G."/>
            <person name="Yang W.F."/>
            <person name="Lam T.T."/>
            <person name="Chang Q.C."/>
            <person name="Ding S.J."/>
            <person name="Wang X.J."/>
            <person name="Zhu J.G."/>
            <person name="Ruan X.D."/>
            <person name="Zhao L."/>
            <person name="Wei J.T."/>
            <person name="Ye R.Z."/>
            <person name="Que T.C."/>
            <person name="Du C.H."/>
            <person name="Zhou Y.H."/>
            <person name="Cheng J.X."/>
            <person name="Dai P.F."/>
            <person name="Guo W.B."/>
            <person name="Han X.H."/>
            <person name="Huang E.J."/>
            <person name="Li L.F."/>
            <person name="Wei W."/>
            <person name="Gao Y.C."/>
            <person name="Liu J.Z."/>
            <person name="Shao H.Z."/>
            <person name="Wang X."/>
            <person name="Wang C.C."/>
            <person name="Yang T.C."/>
            <person name="Huo Q.B."/>
            <person name="Li W."/>
            <person name="Chen H.Y."/>
            <person name="Chen S.E."/>
            <person name="Zhou L.G."/>
            <person name="Ni X.B."/>
            <person name="Tian J.H."/>
            <person name="Sheng Y."/>
            <person name="Liu T."/>
            <person name="Pan Y.S."/>
            <person name="Xia L.Y."/>
            <person name="Li J."/>
            <person name="Zhao F."/>
            <person name="Cao W.C."/>
        </authorList>
    </citation>
    <scope>NUCLEOTIDE SEQUENCE</scope>
    <source>
        <strain evidence="1">Rsan-2018</strain>
    </source>
</reference>
<evidence type="ECO:0000313" key="2">
    <source>
        <dbReference type="Proteomes" id="UP000821837"/>
    </source>
</evidence>
<dbReference type="VEuPathDB" id="VectorBase:RSAN_044542"/>
<dbReference type="InterPro" id="IPR027417">
    <property type="entry name" value="P-loop_NTPase"/>
</dbReference>
<evidence type="ECO:0000313" key="1">
    <source>
        <dbReference type="EMBL" id="KAH7936095.1"/>
    </source>
</evidence>
<gene>
    <name evidence="1" type="ORF">HPB52_018162</name>
</gene>
<name>A0A9D4PC18_RHISA</name>
<keyword evidence="2" id="KW-1185">Reference proteome</keyword>
<dbReference type="AlphaFoldDB" id="A0A9D4PC18"/>
<dbReference type="Proteomes" id="UP000821837">
    <property type="component" value="Unassembled WGS sequence"/>
</dbReference>
<comment type="caution">
    <text evidence="1">The sequence shown here is derived from an EMBL/GenBank/DDBJ whole genome shotgun (WGS) entry which is preliminary data.</text>
</comment>
<proteinExistence type="predicted"/>